<evidence type="ECO:0000256" key="3">
    <source>
        <dbReference type="ARBA" id="ARBA00022630"/>
    </source>
</evidence>
<dbReference type="RefSeq" id="WP_117893427.1">
    <property type="nucleotide sequence ID" value="NZ_CABJCV010000002.1"/>
</dbReference>
<keyword evidence="8" id="KW-0411">Iron-sulfur</keyword>
<comment type="cofactor">
    <cofactor evidence="2">
        <name>[4Fe-4S] cluster</name>
        <dbReference type="ChEBI" id="CHEBI:49883"/>
    </cofactor>
</comment>
<dbReference type="PANTHER" id="PTHR42917">
    <property type="entry name" value="2,4-DIENOYL-COA REDUCTASE"/>
    <property type="match status" value="1"/>
</dbReference>
<comment type="cofactor">
    <cofactor evidence="1">
        <name>FMN</name>
        <dbReference type="ChEBI" id="CHEBI:58210"/>
    </cofactor>
</comment>
<dbReference type="SUPFAM" id="SSF51395">
    <property type="entry name" value="FMN-linked oxidoreductases"/>
    <property type="match status" value="1"/>
</dbReference>
<dbReference type="PANTHER" id="PTHR42917:SF2">
    <property type="entry name" value="2,4-DIENOYL-COA REDUCTASE [(2E)-ENOYL-COA-PRODUCING]"/>
    <property type="match status" value="1"/>
</dbReference>
<keyword evidence="5" id="KW-0479">Metal-binding</keyword>
<dbReference type="Gene3D" id="3.20.20.70">
    <property type="entry name" value="Aldolase class I"/>
    <property type="match status" value="1"/>
</dbReference>
<evidence type="ECO:0000256" key="2">
    <source>
        <dbReference type="ARBA" id="ARBA00001966"/>
    </source>
</evidence>
<gene>
    <name evidence="10" type="ORF">DWY25_02910</name>
</gene>
<dbReference type="GO" id="GO:0010181">
    <property type="term" value="F:FMN binding"/>
    <property type="evidence" value="ECO:0007669"/>
    <property type="project" value="InterPro"/>
</dbReference>
<organism evidence="10 11">
    <name type="scientific">Holdemania filiformis</name>
    <dbReference type="NCBI Taxonomy" id="61171"/>
    <lineage>
        <taxon>Bacteria</taxon>
        <taxon>Bacillati</taxon>
        <taxon>Bacillota</taxon>
        <taxon>Erysipelotrichia</taxon>
        <taxon>Erysipelotrichales</taxon>
        <taxon>Erysipelotrichaceae</taxon>
        <taxon>Holdemania</taxon>
    </lineage>
</organism>
<evidence type="ECO:0000256" key="5">
    <source>
        <dbReference type="ARBA" id="ARBA00022723"/>
    </source>
</evidence>
<keyword evidence="3" id="KW-0285">Flavoprotein</keyword>
<protein>
    <submittedName>
        <fullName evidence="10">NADH:flavin oxidoreductase</fullName>
    </submittedName>
</protein>
<dbReference type="GO" id="GO:0046872">
    <property type="term" value="F:metal ion binding"/>
    <property type="evidence" value="ECO:0007669"/>
    <property type="project" value="UniProtKB-KW"/>
</dbReference>
<reference evidence="10 11" key="1">
    <citation type="submission" date="2018-08" db="EMBL/GenBank/DDBJ databases">
        <title>A genome reference for cultivated species of the human gut microbiota.</title>
        <authorList>
            <person name="Zou Y."/>
            <person name="Xue W."/>
            <person name="Luo G."/>
        </authorList>
    </citation>
    <scope>NUCLEOTIDE SEQUENCE [LARGE SCALE GENOMIC DNA]</scope>
    <source>
        <strain evidence="10 11">AF24-29</strain>
    </source>
</reference>
<evidence type="ECO:0000256" key="6">
    <source>
        <dbReference type="ARBA" id="ARBA00023002"/>
    </source>
</evidence>
<evidence type="ECO:0000259" key="9">
    <source>
        <dbReference type="Pfam" id="PF00724"/>
    </source>
</evidence>
<keyword evidence="11" id="KW-1185">Reference proteome</keyword>
<proteinExistence type="predicted"/>
<dbReference type="InterPro" id="IPR054629">
    <property type="entry name" value="BilR_N"/>
</dbReference>
<dbReference type="Proteomes" id="UP000284178">
    <property type="component" value="Unassembled WGS sequence"/>
</dbReference>
<dbReference type="GO" id="GO:0051536">
    <property type="term" value="F:iron-sulfur cluster binding"/>
    <property type="evidence" value="ECO:0007669"/>
    <property type="project" value="UniProtKB-KW"/>
</dbReference>
<evidence type="ECO:0000313" key="11">
    <source>
        <dbReference type="Proteomes" id="UP000284178"/>
    </source>
</evidence>
<dbReference type="InterPro" id="IPR013785">
    <property type="entry name" value="Aldolase_TIM"/>
</dbReference>
<dbReference type="EMBL" id="QRUP01000002">
    <property type="protein sequence ID" value="RGR76319.1"/>
    <property type="molecule type" value="Genomic_DNA"/>
</dbReference>
<feature type="domain" description="NADH:flavin oxidoreductase/NADH oxidase N-terminal" evidence="9">
    <location>
        <begin position="7"/>
        <end position="332"/>
    </location>
</feature>
<comment type="caution">
    <text evidence="10">The sequence shown here is derived from an EMBL/GenBank/DDBJ whole genome shotgun (WGS) entry which is preliminary data.</text>
</comment>
<evidence type="ECO:0000256" key="7">
    <source>
        <dbReference type="ARBA" id="ARBA00023004"/>
    </source>
</evidence>
<dbReference type="NCBIfam" id="NF045592">
    <property type="entry name" value="bili_reduct_N"/>
    <property type="match status" value="1"/>
</dbReference>
<evidence type="ECO:0000313" key="10">
    <source>
        <dbReference type="EMBL" id="RGR76319.1"/>
    </source>
</evidence>
<dbReference type="InterPro" id="IPR051793">
    <property type="entry name" value="NADH:flavin_oxidoreductase"/>
</dbReference>
<dbReference type="InterPro" id="IPR001155">
    <property type="entry name" value="OxRdtase_FMN_N"/>
</dbReference>
<evidence type="ECO:0000256" key="4">
    <source>
        <dbReference type="ARBA" id="ARBA00022643"/>
    </source>
</evidence>
<dbReference type="Pfam" id="PF00724">
    <property type="entry name" value="Oxidored_FMN"/>
    <property type="match status" value="1"/>
</dbReference>
<dbReference type="GeneID" id="83014359"/>
<keyword evidence="6" id="KW-0560">Oxidoreductase</keyword>
<keyword evidence="7" id="KW-0408">Iron</keyword>
<dbReference type="GO" id="GO:0016491">
    <property type="term" value="F:oxidoreductase activity"/>
    <property type="evidence" value="ECO:0007669"/>
    <property type="project" value="UniProtKB-KW"/>
</dbReference>
<dbReference type="AlphaFoldDB" id="A0A412G5R0"/>
<name>A0A412G5R0_9FIRM</name>
<keyword evidence="4" id="KW-0288">FMN</keyword>
<accession>A0A412G5R0</accession>
<evidence type="ECO:0000256" key="8">
    <source>
        <dbReference type="ARBA" id="ARBA00023014"/>
    </source>
</evidence>
<sequence>MTHACVKPITIGNCELKNRIFFAPTTLGLKPEEKAAKLSAIAQGQTALIILPDIPVLGSGSLQNSRTFAAYQQLISQLHQQGAKVSAQLHLSDANFKAMLKWIPALLTHRLTADQLRQKLNDSAAVTVNQMREKRIREILAAFGLSAQQAQAAGFDMIQVHGDRLIGSFSSSLINKRTDEYGGCLENRMRFALEAVRQVRQHCSLPIDYKLAVRQINPDYGKAGVLEQNLDPVVGWLERAGVDCFHVTLANHGALTDTIPPANHPAFSAEGCFLKFADQVKALTCKPVIGVGNLRHPEFIDQAIESGRIDAAAMSRQLIADSDWTAKLLTGHPETIRYCAGCNQKCLQGLMSHQGIHCIYDQKRSDIQ</sequence>
<evidence type="ECO:0000256" key="1">
    <source>
        <dbReference type="ARBA" id="ARBA00001917"/>
    </source>
</evidence>